<accession>A0A2A6C280</accession>
<sequence length="112" mass="13114">MFRVFLLADDIIRQMTGAFFCMVMPVSLIFIFIMFDLRWFVPDAPSTFLRFVCLCLLVLDPTQFCFVYIIKTYGIYKARINAISLEMLNSDSEIDHGNDGSKIVWPNELFYE</sequence>
<protein>
    <submittedName>
        <fullName evidence="1">Uncharacterized protein</fullName>
    </submittedName>
</protein>
<proteinExistence type="predicted"/>
<accession>A0A8R1UTL8</accession>
<gene>
    <name evidence="1" type="primary">WBGene00278884</name>
</gene>
<dbReference type="Proteomes" id="UP000005239">
    <property type="component" value="Unassembled WGS sequence"/>
</dbReference>
<name>A0A2A6C280_PRIPA</name>
<keyword evidence="2" id="KW-1185">Reference proteome</keyword>
<dbReference type="EnsemblMetazoa" id="PPA40515.1">
    <property type="protein sequence ID" value="PPA40515.1"/>
    <property type="gene ID" value="WBGene00278884"/>
</dbReference>
<dbReference type="AlphaFoldDB" id="A0A2A6C280"/>
<reference evidence="2" key="1">
    <citation type="journal article" date="2008" name="Nat. Genet.">
        <title>The Pristionchus pacificus genome provides a unique perspective on nematode lifestyle and parasitism.</title>
        <authorList>
            <person name="Dieterich C."/>
            <person name="Clifton S.W."/>
            <person name="Schuster L.N."/>
            <person name="Chinwalla A."/>
            <person name="Delehaunty K."/>
            <person name="Dinkelacker I."/>
            <person name="Fulton L."/>
            <person name="Fulton R."/>
            <person name="Godfrey J."/>
            <person name="Minx P."/>
            <person name="Mitreva M."/>
            <person name="Roeseler W."/>
            <person name="Tian H."/>
            <person name="Witte H."/>
            <person name="Yang S.P."/>
            <person name="Wilson R.K."/>
            <person name="Sommer R.J."/>
        </authorList>
    </citation>
    <scope>NUCLEOTIDE SEQUENCE [LARGE SCALE GENOMIC DNA]</scope>
    <source>
        <strain evidence="2">PS312</strain>
    </source>
</reference>
<reference evidence="1" key="2">
    <citation type="submission" date="2022-06" db="UniProtKB">
        <authorList>
            <consortium name="EnsemblMetazoa"/>
        </authorList>
    </citation>
    <scope>IDENTIFICATION</scope>
    <source>
        <strain evidence="1">PS312</strain>
    </source>
</reference>
<evidence type="ECO:0000313" key="2">
    <source>
        <dbReference type="Proteomes" id="UP000005239"/>
    </source>
</evidence>
<evidence type="ECO:0000313" key="1">
    <source>
        <dbReference type="EnsemblMetazoa" id="PPA40515.1"/>
    </source>
</evidence>
<organism evidence="1 2">
    <name type="scientific">Pristionchus pacificus</name>
    <name type="common">Parasitic nematode worm</name>
    <dbReference type="NCBI Taxonomy" id="54126"/>
    <lineage>
        <taxon>Eukaryota</taxon>
        <taxon>Metazoa</taxon>
        <taxon>Ecdysozoa</taxon>
        <taxon>Nematoda</taxon>
        <taxon>Chromadorea</taxon>
        <taxon>Rhabditida</taxon>
        <taxon>Rhabditina</taxon>
        <taxon>Diplogasteromorpha</taxon>
        <taxon>Diplogasteroidea</taxon>
        <taxon>Neodiplogasteridae</taxon>
        <taxon>Pristionchus</taxon>
    </lineage>
</organism>